<dbReference type="InParanoid" id="T0R280"/>
<dbReference type="OrthoDB" id="59655at2759"/>
<keyword evidence="3" id="KW-1185">Reference proteome</keyword>
<dbReference type="AlphaFoldDB" id="T0R280"/>
<feature type="region of interest" description="Disordered" evidence="1">
    <location>
        <begin position="216"/>
        <end position="241"/>
    </location>
</feature>
<dbReference type="RefSeq" id="XP_008620430.1">
    <property type="nucleotide sequence ID" value="XM_008622208.1"/>
</dbReference>
<feature type="compositionally biased region" description="Low complexity" evidence="1">
    <location>
        <begin position="225"/>
        <end position="234"/>
    </location>
</feature>
<proteinExistence type="predicted"/>
<evidence type="ECO:0000313" key="3">
    <source>
        <dbReference type="Proteomes" id="UP000030762"/>
    </source>
</evidence>
<reference evidence="2 3" key="1">
    <citation type="submission" date="2012-04" db="EMBL/GenBank/DDBJ databases">
        <title>The Genome Sequence of Saprolegnia declina VS20.</title>
        <authorList>
            <consortium name="The Broad Institute Genome Sequencing Platform"/>
            <person name="Russ C."/>
            <person name="Nusbaum C."/>
            <person name="Tyler B."/>
            <person name="van West P."/>
            <person name="Dieguez-Uribeondo J."/>
            <person name="de Bruijn I."/>
            <person name="Tripathy S."/>
            <person name="Jiang R."/>
            <person name="Young S.K."/>
            <person name="Zeng Q."/>
            <person name="Gargeya S."/>
            <person name="Fitzgerald M."/>
            <person name="Haas B."/>
            <person name="Abouelleil A."/>
            <person name="Alvarado L."/>
            <person name="Arachchi H.M."/>
            <person name="Berlin A."/>
            <person name="Chapman S.B."/>
            <person name="Goldberg J."/>
            <person name="Griggs A."/>
            <person name="Gujja S."/>
            <person name="Hansen M."/>
            <person name="Howarth C."/>
            <person name="Imamovic A."/>
            <person name="Larimer J."/>
            <person name="McCowen C."/>
            <person name="Montmayeur A."/>
            <person name="Murphy C."/>
            <person name="Neiman D."/>
            <person name="Pearson M."/>
            <person name="Priest M."/>
            <person name="Roberts A."/>
            <person name="Saif S."/>
            <person name="Shea T."/>
            <person name="Sisk P."/>
            <person name="Sykes S."/>
            <person name="Wortman J."/>
            <person name="Nusbaum C."/>
            <person name="Birren B."/>
        </authorList>
    </citation>
    <scope>NUCLEOTIDE SEQUENCE [LARGE SCALE GENOMIC DNA]</scope>
    <source>
        <strain evidence="2 3">VS20</strain>
    </source>
</reference>
<gene>
    <name evidence="2" type="ORF">SDRG_16019</name>
</gene>
<evidence type="ECO:0000313" key="2">
    <source>
        <dbReference type="EMBL" id="EQC26128.1"/>
    </source>
</evidence>
<organism evidence="2 3">
    <name type="scientific">Saprolegnia diclina (strain VS20)</name>
    <dbReference type="NCBI Taxonomy" id="1156394"/>
    <lineage>
        <taxon>Eukaryota</taxon>
        <taxon>Sar</taxon>
        <taxon>Stramenopiles</taxon>
        <taxon>Oomycota</taxon>
        <taxon>Saprolegniomycetes</taxon>
        <taxon>Saprolegniales</taxon>
        <taxon>Saprolegniaceae</taxon>
        <taxon>Saprolegnia</taxon>
    </lineage>
</organism>
<name>T0R280_SAPDV</name>
<accession>T0R280</accession>
<dbReference type="Proteomes" id="UP000030762">
    <property type="component" value="Unassembled WGS sequence"/>
</dbReference>
<dbReference type="OMA" id="TIVRVQW"/>
<protein>
    <submittedName>
        <fullName evidence="2">Uncharacterized protein</fullName>
    </submittedName>
</protein>
<dbReference type="EMBL" id="JH767241">
    <property type="protein sequence ID" value="EQC26128.1"/>
    <property type="molecule type" value="Genomic_DNA"/>
</dbReference>
<sequence>MATLKDELCNVPQAKEEDGLSPFEKKPMATIVALEPKVDDDNAKATHSWDFTPKMTVNHKQRLRLYLQVAYPPVCYKTSHFRITMVVYYTRKYSSVLDKVGWRRSFIALEVHPDVGVLVVLNTNAHYPLDTIVRVQWHANLKALIALPEDDRLCVKFETPDALKAFLLHLGVCPESDTRGNITPGIYDNPALGHSKHEAALATLVLGSMRSWKAPRLGRKDRSGSHTSASSRTSNPGWVVA</sequence>
<dbReference type="VEuPathDB" id="FungiDB:SDRG_16019"/>
<evidence type="ECO:0000256" key="1">
    <source>
        <dbReference type="SAM" id="MobiDB-lite"/>
    </source>
</evidence>
<dbReference type="GeneID" id="19956746"/>